<dbReference type="PRINTS" id="PR00455">
    <property type="entry name" value="HTHTETR"/>
</dbReference>
<dbReference type="PROSITE" id="PS50977">
    <property type="entry name" value="HTH_TETR_2"/>
    <property type="match status" value="1"/>
</dbReference>
<feature type="domain" description="HTH tetR-type" evidence="3">
    <location>
        <begin position="8"/>
        <end position="68"/>
    </location>
</feature>
<gene>
    <name evidence="4" type="primary">txxe328</name>
    <name evidence="4" type="ORF">TXXE_04270</name>
</gene>
<keyword evidence="5" id="KW-1185">Reference proteome</keyword>
<dbReference type="Pfam" id="PF00440">
    <property type="entry name" value="TetR_N"/>
    <property type="match status" value="1"/>
</dbReference>
<dbReference type="PANTHER" id="PTHR30055">
    <property type="entry name" value="HTH-TYPE TRANSCRIPTIONAL REGULATOR RUTR"/>
    <property type="match status" value="1"/>
</dbReference>
<dbReference type="RefSeq" id="WP_015253754.1">
    <property type="nucleotide sequence ID" value="NZ_CAJRAY010000019.1"/>
</dbReference>
<proteinExistence type="predicted"/>
<evidence type="ECO:0000313" key="5">
    <source>
        <dbReference type="Proteomes" id="UP000681526"/>
    </source>
</evidence>
<dbReference type="InterPro" id="IPR050109">
    <property type="entry name" value="HTH-type_TetR-like_transc_reg"/>
</dbReference>
<evidence type="ECO:0000313" key="4">
    <source>
        <dbReference type="EMBL" id="CAG5080593.1"/>
    </source>
</evidence>
<protein>
    <submittedName>
        <fullName evidence="4">Transcriptional regulator, TetR family protein</fullName>
    </submittedName>
</protein>
<dbReference type="SUPFAM" id="SSF46689">
    <property type="entry name" value="Homeodomain-like"/>
    <property type="match status" value="1"/>
</dbReference>
<sequence length="199" mass="22578">MKRETKREQTRERLLEATRSLILEKGCDHLTLNDIMERAGLSKGGIFHHVKSKDELLIRILEERAEETNRRFNAAKEREKSFAAPFRSIADSLPELENPDDAGNRVFVHLLGRISRPEVRGALRQFYEQTLRLSKQWIASGQEAGVIPASVDADKSAELFVLLSLGLRVRGMLLSGAGGNAFDAEDFKRLIERWLQPEP</sequence>
<dbReference type="InterPro" id="IPR036271">
    <property type="entry name" value="Tet_transcr_reg_TetR-rel_C_sf"/>
</dbReference>
<dbReference type="Gene3D" id="1.10.357.10">
    <property type="entry name" value="Tetracycline Repressor, domain 2"/>
    <property type="match status" value="1"/>
</dbReference>
<dbReference type="PANTHER" id="PTHR30055:SF226">
    <property type="entry name" value="HTH-TYPE TRANSCRIPTIONAL REGULATOR PKSA"/>
    <property type="match status" value="1"/>
</dbReference>
<name>A0ABN7RPF1_THEXY</name>
<reference evidence="4 5" key="1">
    <citation type="submission" date="2021-04" db="EMBL/GenBank/DDBJ databases">
        <authorList>
            <person name="Rakotoarivonina H."/>
        </authorList>
    </citation>
    <scope>NUCLEOTIDE SEQUENCE [LARGE SCALE GENOMIC DNA]</scope>
    <source>
        <strain evidence="4 5">XE</strain>
    </source>
</reference>
<evidence type="ECO:0000256" key="1">
    <source>
        <dbReference type="ARBA" id="ARBA00023125"/>
    </source>
</evidence>
<dbReference type="EMBL" id="CAJRAY010000019">
    <property type="protein sequence ID" value="CAG5080593.1"/>
    <property type="molecule type" value="Genomic_DNA"/>
</dbReference>
<keyword evidence="1 2" id="KW-0238">DNA-binding</keyword>
<organism evidence="4 5">
    <name type="scientific">Thermobacillus xylanilyticus</name>
    <dbReference type="NCBI Taxonomy" id="76633"/>
    <lineage>
        <taxon>Bacteria</taxon>
        <taxon>Bacillati</taxon>
        <taxon>Bacillota</taxon>
        <taxon>Bacilli</taxon>
        <taxon>Bacillales</taxon>
        <taxon>Paenibacillaceae</taxon>
        <taxon>Thermobacillus</taxon>
    </lineage>
</organism>
<dbReference type="SUPFAM" id="SSF48498">
    <property type="entry name" value="Tetracyclin repressor-like, C-terminal domain"/>
    <property type="match status" value="1"/>
</dbReference>
<dbReference type="InterPro" id="IPR001647">
    <property type="entry name" value="HTH_TetR"/>
</dbReference>
<comment type="caution">
    <text evidence="4">The sequence shown here is derived from an EMBL/GenBank/DDBJ whole genome shotgun (WGS) entry which is preliminary data.</text>
</comment>
<evidence type="ECO:0000256" key="2">
    <source>
        <dbReference type="PROSITE-ProRule" id="PRU00335"/>
    </source>
</evidence>
<accession>A0ABN7RPF1</accession>
<dbReference type="Proteomes" id="UP000681526">
    <property type="component" value="Unassembled WGS sequence"/>
</dbReference>
<feature type="DNA-binding region" description="H-T-H motif" evidence="2">
    <location>
        <begin position="31"/>
        <end position="50"/>
    </location>
</feature>
<dbReference type="InterPro" id="IPR009057">
    <property type="entry name" value="Homeodomain-like_sf"/>
</dbReference>
<evidence type="ECO:0000259" key="3">
    <source>
        <dbReference type="PROSITE" id="PS50977"/>
    </source>
</evidence>